<accession>A0A2T9Y9U8</accession>
<name>A0A2T9Y9U8_9FUNG</name>
<sequence length="134" mass="14775">PSKGDTGHEKIEVVSSPLIKVETPDFLLSSSPGLDGFNLRNQFNQMYDGAYTTIDPIDQSVGKSFFNRELIKELGVIGDPIPDFSDGMDEALTVPRIFLVFSTFLNSPATTNLDYRFETSFPNHPFLSSSASGY</sequence>
<proteinExistence type="predicted"/>
<protein>
    <submittedName>
        <fullName evidence="1">Uncharacterized protein</fullName>
    </submittedName>
</protein>
<dbReference type="Proteomes" id="UP000245609">
    <property type="component" value="Unassembled WGS sequence"/>
</dbReference>
<feature type="non-terminal residue" evidence="1">
    <location>
        <position position="1"/>
    </location>
</feature>
<gene>
    <name evidence="1" type="ORF">BB560_006319</name>
</gene>
<dbReference type="EMBL" id="MBFS01003087">
    <property type="protein sequence ID" value="PVU89100.1"/>
    <property type="molecule type" value="Genomic_DNA"/>
</dbReference>
<dbReference type="AlphaFoldDB" id="A0A2T9Y9U8"/>
<comment type="caution">
    <text evidence="1">The sequence shown here is derived from an EMBL/GenBank/DDBJ whole genome shotgun (WGS) entry which is preliminary data.</text>
</comment>
<organism evidence="1 2">
    <name type="scientific">Smittium megazygosporum</name>
    <dbReference type="NCBI Taxonomy" id="133381"/>
    <lineage>
        <taxon>Eukaryota</taxon>
        <taxon>Fungi</taxon>
        <taxon>Fungi incertae sedis</taxon>
        <taxon>Zoopagomycota</taxon>
        <taxon>Kickxellomycotina</taxon>
        <taxon>Harpellomycetes</taxon>
        <taxon>Harpellales</taxon>
        <taxon>Legeriomycetaceae</taxon>
        <taxon>Smittium</taxon>
    </lineage>
</organism>
<reference evidence="1 2" key="1">
    <citation type="journal article" date="2018" name="MBio">
        <title>Comparative Genomics Reveals the Core Gene Toolbox for the Fungus-Insect Symbiosis.</title>
        <authorList>
            <person name="Wang Y."/>
            <person name="Stata M."/>
            <person name="Wang W."/>
            <person name="Stajich J.E."/>
            <person name="White M.M."/>
            <person name="Moncalvo J.M."/>
        </authorList>
    </citation>
    <scope>NUCLEOTIDE SEQUENCE [LARGE SCALE GENOMIC DNA]</scope>
    <source>
        <strain evidence="1 2">SC-DP-2</strain>
    </source>
</reference>
<evidence type="ECO:0000313" key="2">
    <source>
        <dbReference type="Proteomes" id="UP000245609"/>
    </source>
</evidence>
<keyword evidence="2" id="KW-1185">Reference proteome</keyword>
<evidence type="ECO:0000313" key="1">
    <source>
        <dbReference type="EMBL" id="PVU89100.1"/>
    </source>
</evidence>